<evidence type="ECO:0000313" key="2">
    <source>
        <dbReference type="EMBL" id="KAK9690435.1"/>
    </source>
</evidence>
<organism evidence="2 3">
    <name type="scientific">Saponaria officinalis</name>
    <name type="common">Common soapwort</name>
    <name type="synonym">Lychnis saponaria</name>
    <dbReference type="NCBI Taxonomy" id="3572"/>
    <lineage>
        <taxon>Eukaryota</taxon>
        <taxon>Viridiplantae</taxon>
        <taxon>Streptophyta</taxon>
        <taxon>Embryophyta</taxon>
        <taxon>Tracheophyta</taxon>
        <taxon>Spermatophyta</taxon>
        <taxon>Magnoliopsida</taxon>
        <taxon>eudicotyledons</taxon>
        <taxon>Gunneridae</taxon>
        <taxon>Pentapetalae</taxon>
        <taxon>Caryophyllales</taxon>
        <taxon>Caryophyllaceae</taxon>
        <taxon>Caryophylleae</taxon>
        <taxon>Saponaria</taxon>
    </lineage>
</organism>
<name>A0AAW1ILU8_SAPOF</name>
<feature type="region of interest" description="Disordered" evidence="1">
    <location>
        <begin position="70"/>
        <end position="98"/>
    </location>
</feature>
<comment type="caution">
    <text evidence="2">The sequence shown here is derived from an EMBL/GenBank/DDBJ whole genome shotgun (WGS) entry which is preliminary data.</text>
</comment>
<feature type="compositionally biased region" description="Basic and acidic residues" evidence="1">
    <location>
        <begin position="71"/>
        <end position="87"/>
    </location>
</feature>
<dbReference type="EMBL" id="JBDFQZ010000009">
    <property type="protein sequence ID" value="KAK9690435.1"/>
    <property type="molecule type" value="Genomic_DNA"/>
</dbReference>
<dbReference type="Proteomes" id="UP001443914">
    <property type="component" value="Unassembled WGS sequence"/>
</dbReference>
<evidence type="ECO:0000313" key="3">
    <source>
        <dbReference type="Proteomes" id="UP001443914"/>
    </source>
</evidence>
<protein>
    <submittedName>
        <fullName evidence="2">Uncharacterized protein</fullName>
    </submittedName>
</protein>
<proteinExistence type="predicted"/>
<evidence type="ECO:0000256" key="1">
    <source>
        <dbReference type="SAM" id="MobiDB-lite"/>
    </source>
</evidence>
<sequence length="136" mass="15247">MANRKQKLKPLSFKSFESFAFRPLWLSLIPKRKTMLKNNSKTKLCNNSNSNKCVKKTIDFSLRRCSANQHADSDMKDTASNHADKTANAKLNTSSVPAAVSPRKIVDMDTSFREKTVRGNLNCFPHVGVEAQESKA</sequence>
<dbReference type="AlphaFoldDB" id="A0AAW1ILU8"/>
<accession>A0AAW1ILU8</accession>
<gene>
    <name evidence="2" type="ORF">RND81_09G127600</name>
</gene>
<reference evidence="2" key="1">
    <citation type="submission" date="2024-03" db="EMBL/GenBank/DDBJ databases">
        <title>WGS assembly of Saponaria officinalis var. Norfolk2.</title>
        <authorList>
            <person name="Jenkins J."/>
            <person name="Shu S."/>
            <person name="Grimwood J."/>
            <person name="Barry K."/>
            <person name="Goodstein D."/>
            <person name="Schmutz J."/>
            <person name="Leebens-Mack J."/>
            <person name="Osbourn A."/>
        </authorList>
    </citation>
    <scope>NUCLEOTIDE SEQUENCE [LARGE SCALE GENOMIC DNA]</scope>
    <source>
        <strain evidence="2">JIC</strain>
    </source>
</reference>
<keyword evidence="3" id="KW-1185">Reference proteome</keyword>